<evidence type="ECO:0000313" key="4">
    <source>
        <dbReference type="Proteomes" id="UP001519288"/>
    </source>
</evidence>
<proteinExistence type="predicted"/>
<feature type="domain" description="Glycosyl transferase family 28 C-terminal" evidence="2">
    <location>
        <begin position="220"/>
        <end position="362"/>
    </location>
</feature>
<sequence length="386" mass="43740">MKFSMYWHNGRSLGHTAETAKIAKYFTTQYSDLSLSGLSGAFKGLDLLPSSMDMVKLPAFTNYDSPKGWGTSGRQGLPSEALFACRAEMAEVFIRHYTPDYFFVNHLPFGAENELIPALNTMRSGVKVLTLRGVLFDREKTNRLYFTGEPARWIEQNYDYICVHIDPAIFSLEDYYDIPSQLLDRIHYTGYLIDDYTVTPGQAREQLGLHPDEKIIVASMGGGQGAYRIWENMVKSLLKNKEHFDQAYIVTGPYLEKDDAIRLKKWAAELPWLHVLEYVPNMMAWMAASNLFIGAAGSNMLGEILATKCNAIVIPRQVREVEQKIHSALLKERGFVRVCDLEGVYDGKLDQQIYDGLQEPIAFRQSIQMNGTSAYSDILNLNKILV</sequence>
<gene>
    <name evidence="3" type="ORF">J2Z69_000949</name>
</gene>
<keyword evidence="1" id="KW-0472">Membrane</keyword>
<comment type="caution">
    <text evidence="3">The sequence shown here is derived from an EMBL/GenBank/DDBJ whole genome shotgun (WGS) entry which is preliminary data.</text>
</comment>
<evidence type="ECO:0000259" key="2">
    <source>
        <dbReference type="Pfam" id="PF04101"/>
    </source>
</evidence>
<evidence type="ECO:0000256" key="1">
    <source>
        <dbReference type="ARBA" id="ARBA00023136"/>
    </source>
</evidence>
<dbReference type="Pfam" id="PF04101">
    <property type="entry name" value="Glyco_tran_28_C"/>
    <property type="match status" value="1"/>
</dbReference>
<dbReference type="InterPro" id="IPR007235">
    <property type="entry name" value="Glyco_trans_28_C"/>
</dbReference>
<name>A0ABS4JFT6_9BACL</name>
<dbReference type="PANTHER" id="PTHR21015">
    <property type="entry name" value="UDP-N-ACETYLGLUCOSAMINE--N-ACETYLMURAMYL-(PENTAPEPTIDE) PYROPHOSPHORYL-UNDECAPRENOL N-ACETYLGLUCOSAMINE TRANSFERASE 1"/>
    <property type="match status" value="1"/>
</dbReference>
<organism evidence="3 4">
    <name type="scientific">Paenibacillus shirakamiensis</name>
    <dbReference type="NCBI Taxonomy" id="1265935"/>
    <lineage>
        <taxon>Bacteria</taxon>
        <taxon>Bacillati</taxon>
        <taxon>Bacillota</taxon>
        <taxon>Bacilli</taxon>
        <taxon>Bacillales</taxon>
        <taxon>Paenibacillaceae</taxon>
        <taxon>Paenibacillus</taxon>
    </lineage>
</organism>
<accession>A0ABS4JFT6</accession>
<dbReference type="PANTHER" id="PTHR21015:SF28">
    <property type="entry name" value="SLL1722 PROTEIN"/>
    <property type="match status" value="1"/>
</dbReference>
<dbReference type="Proteomes" id="UP001519288">
    <property type="component" value="Unassembled WGS sequence"/>
</dbReference>
<dbReference type="SUPFAM" id="SSF53756">
    <property type="entry name" value="UDP-Glycosyltransferase/glycogen phosphorylase"/>
    <property type="match status" value="1"/>
</dbReference>
<dbReference type="EMBL" id="JAGGLD010000001">
    <property type="protein sequence ID" value="MBP1999930.1"/>
    <property type="molecule type" value="Genomic_DNA"/>
</dbReference>
<evidence type="ECO:0000313" key="3">
    <source>
        <dbReference type="EMBL" id="MBP1999930.1"/>
    </source>
</evidence>
<reference evidence="3 4" key="1">
    <citation type="submission" date="2021-03" db="EMBL/GenBank/DDBJ databases">
        <title>Genomic Encyclopedia of Type Strains, Phase IV (KMG-IV): sequencing the most valuable type-strain genomes for metagenomic binning, comparative biology and taxonomic classification.</title>
        <authorList>
            <person name="Goeker M."/>
        </authorList>
    </citation>
    <scope>NUCLEOTIDE SEQUENCE [LARGE SCALE GENOMIC DNA]</scope>
    <source>
        <strain evidence="3 4">DSM 26806</strain>
    </source>
</reference>
<dbReference type="RefSeq" id="WP_209859582.1">
    <property type="nucleotide sequence ID" value="NZ_JAGGLD010000001.1"/>
</dbReference>
<dbReference type="Gene3D" id="3.40.50.2000">
    <property type="entry name" value="Glycogen Phosphorylase B"/>
    <property type="match status" value="1"/>
</dbReference>
<keyword evidence="4" id="KW-1185">Reference proteome</keyword>
<protein>
    <submittedName>
        <fullName evidence="3">Glycosyltransferase</fullName>
    </submittedName>
</protein>